<dbReference type="EMBL" id="LYVF01000178">
    <property type="protein sequence ID" value="OAT80371.1"/>
    <property type="molecule type" value="Genomic_DNA"/>
</dbReference>
<feature type="compositionally biased region" description="Basic and acidic residues" evidence="2">
    <location>
        <begin position="1"/>
        <end position="18"/>
    </location>
</feature>
<reference evidence="3 4" key="1">
    <citation type="submission" date="2016-04" db="EMBL/GenBank/DDBJ databases">
        <authorList>
            <person name="Evans L.H."/>
            <person name="Alamgir A."/>
            <person name="Owens N."/>
            <person name="Weber N.D."/>
            <person name="Virtaneva K."/>
            <person name="Barbian K."/>
            <person name="Babar A."/>
            <person name="Rosenke K."/>
        </authorList>
    </citation>
    <scope>NUCLEOTIDE SEQUENCE [LARGE SCALE GENOMIC DNA]</scope>
    <source>
        <strain evidence="3 4">LMa1</strain>
    </source>
</reference>
<evidence type="ECO:0000256" key="2">
    <source>
        <dbReference type="SAM" id="MobiDB-lite"/>
    </source>
</evidence>
<protein>
    <recommendedName>
        <fullName evidence="5">Flagellar biosynthesis protein FlgN</fullName>
    </recommendedName>
</protein>
<name>A0A1B7LCG3_9FIRM</name>
<dbReference type="InterPro" id="IPR036679">
    <property type="entry name" value="FlgN-like_sf"/>
</dbReference>
<sequence>MTGERNDASGGPDKKSELRGMTGEHSVSARPDQGSLTGGKTAGRKCSGGGNAGTGATGWAERGNKAAKDNTAADAAGDAVIASSGTDELFHRLAAVLEKQSSLISALSEAGRRQTEALRVNDLTAFNETVRLQESLAGELAAREKERLKLLAGLPKPPGGEEENRLAVLAAGAPKPLHDKLLALRAQLRAGVRELRQVTDANRYIIHWCRDFNARLLKITAAARGGTYGADGGVSSGQAVTGLDRSV</sequence>
<dbReference type="AlphaFoldDB" id="A0A1B7LCG3"/>
<dbReference type="RefSeq" id="WP_066669797.1">
    <property type="nucleotide sequence ID" value="NZ_LYVF01000178.1"/>
</dbReference>
<feature type="region of interest" description="Disordered" evidence="2">
    <location>
        <begin position="1"/>
        <end position="63"/>
    </location>
</feature>
<evidence type="ECO:0000313" key="3">
    <source>
        <dbReference type="EMBL" id="OAT80371.1"/>
    </source>
</evidence>
<gene>
    <name evidence="3" type="ORF">A6M21_13465</name>
</gene>
<evidence type="ECO:0008006" key="5">
    <source>
        <dbReference type="Google" id="ProtNLM"/>
    </source>
</evidence>
<dbReference type="Gene3D" id="1.20.58.300">
    <property type="entry name" value="FlgN-like"/>
    <property type="match status" value="1"/>
</dbReference>
<evidence type="ECO:0000256" key="1">
    <source>
        <dbReference type="ARBA" id="ARBA00022795"/>
    </source>
</evidence>
<comment type="caution">
    <text evidence="3">The sequence shown here is derived from an EMBL/GenBank/DDBJ whole genome shotgun (WGS) entry which is preliminary data.</text>
</comment>
<proteinExistence type="predicted"/>
<dbReference type="STRING" id="1838280.A6M21_13465"/>
<organism evidence="3 4">
    <name type="scientific">Desulfotomaculum copahuensis</name>
    <dbReference type="NCBI Taxonomy" id="1838280"/>
    <lineage>
        <taxon>Bacteria</taxon>
        <taxon>Bacillati</taxon>
        <taxon>Bacillota</taxon>
        <taxon>Clostridia</taxon>
        <taxon>Eubacteriales</taxon>
        <taxon>Desulfotomaculaceae</taxon>
        <taxon>Desulfotomaculum</taxon>
    </lineage>
</organism>
<feature type="compositionally biased region" description="Gly residues" evidence="2">
    <location>
        <begin position="36"/>
        <end position="56"/>
    </location>
</feature>
<dbReference type="GO" id="GO:0044780">
    <property type="term" value="P:bacterial-type flagellum assembly"/>
    <property type="evidence" value="ECO:0007669"/>
    <property type="project" value="InterPro"/>
</dbReference>
<dbReference type="SUPFAM" id="SSF140566">
    <property type="entry name" value="FlgN-like"/>
    <property type="match status" value="1"/>
</dbReference>
<dbReference type="InterPro" id="IPR007809">
    <property type="entry name" value="FlgN-like"/>
</dbReference>
<keyword evidence="4" id="KW-1185">Reference proteome</keyword>
<accession>A0A1B7LCG3</accession>
<keyword evidence="1" id="KW-1005">Bacterial flagellum biogenesis</keyword>
<dbReference type="Proteomes" id="UP000078532">
    <property type="component" value="Unassembled WGS sequence"/>
</dbReference>
<dbReference type="Pfam" id="PF05130">
    <property type="entry name" value="FlgN"/>
    <property type="match status" value="1"/>
</dbReference>
<evidence type="ECO:0000313" key="4">
    <source>
        <dbReference type="Proteomes" id="UP000078532"/>
    </source>
</evidence>